<keyword evidence="1" id="KW-1185">Reference proteome</keyword>
<dbReference type="WBParaSite" id="nRc.2.0.1.t05029-RA">
    <property type="protein sequence ID" value="nRc.2.0.1.t05029-RA"/>
    <property type="gene ID" value="nRc.2.0.1.g05029"/>
</dbReference>
<organism evidence="1 2">
    <name type="scientific">Romanomermis culicivorax</name>
    <name type="common">Nematode worm</name>
    <dbReference type="NCBI Taxonomy" id="13658"/>
    <lineage>
        <taxon>Eukaryota</taxon>
        <taxon>Metazoa</taxon>
        <taxon>Ecdysozoa</taxon>
        <taxon>Nematoda</taxon>
        <taxon>Enoplea</taxon>
        <taxon>Dorylaimia</taxon>
        <taxon>Mermithida</taxon>
        <taxon>Mermithoidea</taxon>
        <taxon>Mermithidae</taxon>
        <taxon>Romanomermis</taxon>
    </lineage>
</organism>
<accession>A0A915HTE3</accession>
<evidence type="ECO:0000313" key="2">
    <source>
        <dbReference type="WBParaSite" id="nRc.2.0.1.t05029-RA"/>
    </source>
</evidence>
<proteinExistence type="predicted"/>
<reference evidence="2" key="1">
    <citation type="submission" date="2022-11" db="UniProtKB">
        <authorList>
            <consortium name="WormBaseParasite"/>
        </authorList>
    </citation>
    <scope>IDENTIFICATION</scope>
</reference>
<evidence type="ECO:0000313" key="1">
    <source>
        <dbReference type="Proteomes" id="UP000887565"/>
    </source>
</evidence>
<dbReference type="AlphaFoldDB" id="A0A915HTE3"/>
<sequence length="73" mass="8453">MYKIQIQLETVPGTPCIGSEFWYQFWYQSVLAQTPIMVIGHNKYQGLCHNGWQVMPILTLALMERPPVLRTSV</sequence>
<dbReference type="Proteomes" id="UP000887565">
    <property type="component" value="Unplaced"/>
</dbReference>
<protein>
    <submittedName>
        <fullName evidence="2">Uncharacterized protein</fullName>
    </submittedName>
</protein>
<name>A0A915HTE3_ROMCU</name>